<proteinExistence type="predicted"/>
<reference evidence="1 3" key="1">
    <citation type="submission" date="2016-07" db="EMBL/GenBank/DDBJ databases">
        <title>Genome sequencing project for further understanding the molecular mechanisms of preventing non-alcoholic fatty liver disease.</title>
        <authorList>
            <person name="Wang H."/>
        </authorList>
    </citation>
    <scope>NUCLEOTIDE SEQUENCE [LARGE SCALE GENOMIC DNA]</scope>
    <source>
        <strain evidence="1 3">BS15</strain>
    </source>
</reference>
<dbReference type="AlphaFoldDB" id="A0A9W3SJN7"/>
<protein>
    <submittedName>
        <fullName evidence="1">Uncharacterized protein</fullName>
    </submittedName>
</protein>
<dbReference type="Proteomes" id="UP001206357">
    <property type="component" value="Unassembled WGS sequence"/>
</dbReference>
<reference evidence="2" key="2">
    <citation type="submission" date="2022-07" db="EMBL/GenBank/DDBJ databases">
        <title>Enhanced cultured diversity of the mouse gut microbiota enables custom-made synthetic communities.</title>
        <authorList>
            <person name="Afrizal A."/>
        </authorList>
    </citation>
    <scope>NUCLEOTIDE SEQUENCE</scope>
    <source>
        <strain evidence="2">DSM 100219</strain>
    </source>
</reference>
<evidence type="ECO:0000313" key="1">
    <source>
        <dbReference type="EMBL" id="AOG25476.1"/>
    </source>
</evidence>
<dbReference type="EMBL" id="CP016400">
    <property type="protein sequence ID" value="AOG25476.1"/>
    <property type="molecule type" value="Genomic_DNA"/>
</dbReference>
<organism evidence="1 3">
    <name type="scientific">Lactobacillus johnsonii</name>
    <dbReference type="NCBI Taxonomy" id="33959"/>
    <lineage>
        <taxon>Bacteria</taxon>
        <taxon>Bacillati</taxon>
        <taxon>Bacillota</taxon>
        <taxon>Bacilli</taxon>
        <taxon>Lactobacillales</taxon>
        <taxon>Lactobacillaceae</taxon>
        <taxon>Lactobacillus</taxon>
    </lineage>
</organism>
<sequence>MDTNLYNGIPEYPKHSVIGLVSFQILNENDEQIYKIELNDKEKTTVKINAVANIEPDLLSNLHDGDKARIYLDAYSIPTGAYIAFQYIQLPIAKIKSEKTNLVNLTYEFEVPKNLTVNIENGESATFPLSAIFLRLAYSTKSSTEMGIGETMRIGTFLSTRIMVN</sequence>
<dbReference type="RefSeq" id="WP_069168348.1">
    <property type="nucleotide sequence ID" value="NZ_CP136012.1"/>
</dbReference>
<accession>A0A9W3SJN7</accession>
<name>A0A9W3SJN7_LACJH</name>
<evidence type="ECO:0000313" key="3">
    <source>
        <dbReference type="Proteomes" id="UP000094691"/>
    </source>
</evidence>
<gene>
    <name evidence="1" type="ORF">BBP16_00450</name>
    <name evidence="2" type="ORF">NSA17_07435</name>
</gene>
<dbReference type="EMBL" id="JANKAU010000008">
    <property type="protein sequence ID" value="MCR1915259.1"/>
    <property type="molecule type" value="Genomic_DNA"/>
</dbReference>
<dbReference type="Proteomes" id="UP000094691">
    <property type="component" value="Chromosome"/>
</dbReference>
<evidence type="ECO:0000313" key="2">
    <source>
        <dbReference type="EMBL" id="MCR1915259.1"/>
    </source>
</evidence>